<evidence type="ECO:0000256" key="5">
    <source>
        <dbReference type="SAM" id="MobiDB-lite"/>
    </source>
</evidence>
<dbReference type="SMART" id="SM00032">
    <property type="entry name" value="CCP"/>
    <property type="match status" value="3"/>
</dbReference>
<dbReference type="InterPro" id="IPR035976">
    <property type="entry name" value="Sushi/SCR/CCP_sf"/>
</dbReference>
<protein>
    <submittedName>
        <fullName evidence="8">CUB and sushi domain-containing protein 2</fullName>
    </submittedName>
</protein>
<evidence type="ECO:0000256" key="3">
    <source>
        <dbReference type="ARBA" id="ARBA00023157"/>
    </source>
</evidence>
<keyword evidence="2" id="KW-0677">Repeat</keyword>
<keyword evidence="6" id="KW-1133">Transmembrane helix</keyword>
<dbReference type="EMBL" id="SEYY01020533">
    <property type="protein sequence ID" value="KAB7497245.1"/>
    <property type="molecule type" value="Genomic_DNA"/>
</dbReference>
<sequence length="440" mass="47937">TSGCSQPVEIINGYYIELFESSDSFYPLGARLQFICHSGYLLKGPDMFICDETGKWTPENQPECVLSPQILNSKKCSVPPDIWGSNRKLIRGIVGADSAVHGTMVEYRCRPGYRNVVAPCVAHTLTCSRGEWRGTSPQCEEFKTCLPPPNIANGFIYEVSSSYPLKSQVYYSCERGYRLLGPSVLTCEDNGCWIPGMAPICQLNPRTPGENENRAQFSIHTLLVAAISGIIAVLFLLVALLLYHRAVSPKLVRLRSSGSGNELQPRVAPPTLPPVGAQAQTHIPTEHDPDRVALIAFPDELLQNNQGVPPTYEEAVRQRPALFDHMTNMGRYGPPHNHRNRNHRVVVSGVRRPRHRDNPDNISYQSIGSARQSSGTSRSMSVRSWSACDSLGSSDTVAISDSTNVTVDTMSSGATSGAGSQAPSCRGLAGSRASFDTSSL</sequence>
<keyword evidence="1" id="KW-0732">Signal</keyword>
<feature type="transmembrane region" description="Helical" evidence="6">
    <location>
        <begin position="222"/>
        <end position="243"/>
    </location>
</feature>
<proteinExistence type="predicted"/>
<feature type="non-terminal residue" evidence="8">
    <location>
        <position position="440"/>
    </location>
</feature>
<accession>A0A5N5STK2</accession>
<evidence type="ECO:0000256" key="1">
    <source>
        <dbReference type="ARBA" id="ARBA00022729"/>
    </source>
</evidence>
<dbReference type="Proteomes" id="UP000326759">
    <property type="component" value="Unassembled WGS sequence"/>
</dbReference>
<dbReference type="OrthoDB" id="6360377at2759"/>
<dbReference type="Gene3D" id="2.10.70.10">
    <property type="entry name" value="Complement Module, domain 1"/>
    <property type="match status" value="3"/>
</dbReference>
<dbReference type="SUPFAM" id="SSF57535">
    <property type="entry name" value="Complement control module/SCR domain"/>
    <property type="match status" value="3"/>
</dbReference>
<keyword evidence="9" id="KW-1185">Reference proteome</keyword>
<evidence type="ECO:0000259" key="7">
    <source>
        <dbReference type="PROSITE" id="PS50923"/>
    </source>
</evidence>
<dbReference type="InterPro" id="IPR051277">
    <property type="entry name" value="SEZ6_CSMD_C4BPB_Regulators"/>
</dbReference>
<feature type="domain" description="Sushi" evidence="7">
    <location>
        <begin position="74"/>
        <end position="141"/>
    </location>
</feature>
<keyword evidence="6" id="KW-0812">Transmembrane</keyword>
<name>A0A5N5STK2_9CRUS</name>
<reference evidence="8 9" key="1">
    <citation type="journal article" date="2019" name="PLoS Biol.">
        <title>Sex chromosomes control vertical transmission of feminizing Wolbachia symbionts in an isopod.</title>
        <authorList>
            <person name="Becking T."/>
            <person name="Chebbi M.A."/>
            <person name="Giraud I."/>
            <person name="Moumen B."/>
            <person name="Laverre T."/>
            <person name="Caubet Y."/>
            <person name="Peccoud J."/>
            <person name="Gilbert C."/>
            <person name="Cordaux R."/>
        </authorList>
    </citation>
    <scope>NUCLEOTIDE SEQUENCE [LARGE SCALE GENOMIC DNA]</scope>
    <source>
        <strain evidence="8">ANa2</strain>
        <tissue evidence="8">Whole body excluding digestive tract and cuticle</tissue>
    </source>
</reference>
<keyword evidence="6" id="KW-0472">Membrane</keyword>
<feature type="non-terminal residue" evidence="8">
    <location>
        <position position="1"/>
    </location>
</feature>
<feature type="compositionally biased region" description="Low complexity" evidence="5">
    <location>
        <begin position="369"/>
        <end position="381"/>
    </location>
</feature>
<dbReference type="PANTHER" id="PTHR45656:SF4">
    <property type="entry name" value="PROTEIN CBR-CLEC-78"/>
    <property type="match status" value="1"/>
</dbReference>
<evidence type="ECO:0000256" key="2">
    <source>
        <dbReference type="ARBA" id="ARBA00022737"/>
    </source>
</evidence>
<feature type="region of interest" description="Disordered" evidence="5">
    <location>
        <begin position="352"/>
        <end position="381"/>
    </location>
</feature>
<dbReference type="CDD" id="cd00033">
    <property type="entry name" value="CCP"/>
    <property type="match status" value="3"/>
</dbReference>
<evidence type="ECO:0000256" key="6">
    <source>
        <dbReference type="SAM" id="Phobius"/>
    </source>
</evidence>
<evidence type="ECO:0000313" key="8">
    <source>
        <dbReference type="EMBL" id="KAB7497245.1"/>
    </source>
</evidence>
<dbReference type="AlphaFoldDB" id="A0A5N5STK2"/>
<feature type="region of interest" description="Disordered" evidence="5">
    <location>
        <begin position="410"/>
        <end position="440"/>
    </location>
</feature>
<feature type="domain" description="Sushi" evidence="7">
    <location>
        <begin position="143"/>
        <end position="203"/>
    </location>
</feature>
<evidence type="ECO:0000313" key="9">
    <source>
        <dbReference type="Proteomes" id="UP000326759"/>
    </source>
</evidence>
<feature type="domain" description="Sushi" evidence="7">
    <location>
        <begin position="2"/>
        <end position="66"/>
    </location>
</feature>
<feature type="region of interest" description="Disordered" evidence="5">
    <location>
        <begin position="254"/>
        <end position="288"/>
    </location>
</feature>
<gene>
    <name evidence="8" type="primary">CSMD2_0</name>
    <name evidence="8" type="ORF">Anas_11257</name>
</gene>
<keyword evidence="4" id="KW-0768">Sushi</keyword>
<evidence type="ECO:0000256" key="4">
    <source>
        <dbReference type="PROSITE-ProRule" id="PRU00302"/>
    </source>
</evidence>
<comment type="caution">
    <text evidence="4">Lacks conserved residue(s) required for the propagation of feature annotation.</text>
</comment>
<dbReference type="PROSITE" id="PS50923">
    <property type="entry name" value="SUSHI"/>
    <property type="match status" value="3"/>
</dbReference>
<dbReference type="InterPro" id="IPR000436">
    <property type="entry name" value="Sushi_SCR_CCP_dom"/>
</dbReference>
<dbReference type="PANTHER" id="PTHR45656">
    <property type="entry name" value="PROTEIN CBR-CLEC-78"/>
    <property type="match status" value="1"/>
</dbReference>
<organism evidence="8 9">
    <name type="scientific">Armadillidium nasatum</name>
    <dbReference type="NCBI Taxonomy" id="96803"/>
    <lineage>
        <taxon>Eukaryota</taxon>
        <taxon>Metazoa</taxon>
        <taxon>Ecdysozoa</taxon>
        <taxon>Arthropoda</taxon>
        <taxon>Crustacea</taxon>
        <taxon>Multicrustacea</taxon>
        <taxon>Malacostraca</taxon>
        <taxon>Eumalacostraca</taxon>
        <taxon>Peracarida</taxon>
        <taxon>Isopoda</taxon>
        <taxon>Oniscidea</taxon>
        <taxon>Crinocheta</taxon>
        <taxon>Armadillidiidae</taxon>
        <taxon>Armadillidium</taxon>
    </lineage>
</organism>
<keyword evidence="3" id="KW-1015">Disulfide bond</keyword>
<dbReference type="Pfam" id="PF00084">
    <property type="entry name" value="Sushi"/>
    <property type="match status" value="3"/>
</dbReference>
<comment type="caution">
    <text evidence="8">The sequence shown here is derived from an EMBL/GenBank/DDBJ whole genome shotgun (WGS) entry which is preliminary data.</text>
</comment>
<feature type="compositionally biased region" description="Low complexity" evidence="5">
    <location>
        <begin position="411"/>
        <end position="424"/>
    </location>
</feature>